<dbReference type="PANTHER" id="PTHR36974:SF1">
    <property type="entry name" value="DOXX FAMILY MEMBRANE PROTEIN"/>
    <property type="match status" value="1"/>
</dbReference>
<proteinExistence type="predicted"/>
<gene>
    <name evidence="2" type="ORF">SY83_11995</name>
</gene>
<dbReference type="STRING" id="1178515.SY83_11995"/>
<feature type="transmembrane region" description="Helical" evidence="1">
    <location>
        <begin position="92"/>
        <end position="111"/>
    </location>
</feature>
<accession>A0A172TII9</accession>
<keyword evidence="1" id="KW-0472">Membrane</keyword>
<evidence type="ECO:0000313" key="2">
    <source>
        <dbReference type="EMBL" id="ANE46879.1"/>
    </source>
</evidence>
<keyword evidence="1" id="KW-1133">Transmembrane helix</keyword>
<name>A0A172TII9_9BACL</name>
<dbReference type="EMBL" id="CP011388">
    <property type="protein sequence ID" value="ANE46879.1"/>
    <property type="molecule type" value="Genomic_DNA"/>
</dbReference>
<keyword evidence="1" id="KW-0812">Transmembrane</keyword>
<evidence type="ECO:0000256" key="1">
    <source>
        <dbReference type="SAM" id="Phobius"/>
    </source>
</evidence>
<dbReference type="OrthoDB" id="129693at2"/>
<protein>
    <recommendedName>
        <fullName evidence="4">DoxX family protein</fullName>
    </recommendedName>
</protein>
<dbReference type="PATRIC" id="fig|1178515.4.peg.2394"/>
<dbReference type="PANTHER" id="PTHR36974">
    <property type="entry name" value="MEMBRANE PROTEIN-RELATED"/>
    <property type="match status" value="1"/>
</dbReference>
<feature type="transmembrane region" description="Helical" evidence="1">
    <location>
        <begin position="123"/>
        <end position="145"/>
    </location>
</feature>
<evidence type="ECO:0000313" key="3">
    <source>
        <dbReference type="Proteomes" id="UP000076927"/>
    </source>
</evidence>
<dbReference type="RefSeq" id="WP_068606778.1">
    <property type="nucleotide sequence ID" value="NZ_CP011388.1"/>
</dbReference>
<organism evidence="2 3">
    <name type="scientific">Paenibacillus swuensis</name>
    <dbReference type="NCBI Taxonomy" id="1178515"/>
    <lineage>
        <taxon>Bacteria</taxon>
        <taxon>Bacillati</taxon>
        <taxon>Bacillota</taxon>
        <taxon>Bacilli</taxon>
        <taxon>Bacillales</taxon>
        <taxon>Paenibacillaceae</taxon>
        <taxon>Paenibacillus</taxon>
    </lineage>
</organism>
<keyword evidence="3" id="KW-1185">Reference proteome</keyword>
<dbReference type="KEGG" id="pswu:SY83_11995"/>
<feature type="transmembrane region" description="Helical" evidence="1">
    <location>
        <begin position="28"/>
        <end position="48"/>
    </location>
</feature>
<sequence>MIPLVVLVGSFVLIRLLGWGGWTYLDHGYSALQLSLSLMFLLTASAHWGSRRADLVRMVPAFLPKREWIVTATGWLEIVGAAALMIPAFTKIASLGLILLLLAMFPANVYAARRKLTIGGRPVPGLFARTLMQIIFITALLIVLMG</sequence>
<reference evidence="2 3" key="1">
    <citation type="submission" date="2015-01" db="EMBL/GenBank/DDBJ databases">
        <title>Paenibacillus swuensis/DY6/whole genome sequencing.</title>
        <authorList>
            <person name="Kim M.K."/>
            <person name="Srinivasan S."/>
            <person name="Lee J.-J."/>
        </authorList>
    </citation>
    <scope>NUCLEOTIDE SEQUENCE [LARGE SCALE GENOMIC DNA]</scope>
    <source>
        <strain evidence="2 3">DY6</strain>
    </source>
</reference>
<evidence type="ECO:0008006" key="4">
    <source>
        <dbReference type="Google" id="ProtNLM"/>
    </source>
</evidence>
<feature type="transmembrane region" description="Helical" evidence="1">
    <location>
        <begin position="68"/>
        <end position="86"/>
    </location>
</feature>
<dbReference type="Proteomes" id="UP000076927">
    <property type="component" value="Chromosome"/>
</dbReference>
<dbReference type="AlphaFoldDB" id="A0A172TII9"/>